<dbReference type="RefSeq" id="WP_168982503.1">
    <property type="nucleotide sequence ID" value="NZ_JABAGD010000031.1"/>
</dbReference>
<dbReference type="Proteomes" id="UP000587880">
    <property type="component" value="Unassembled WGS sequence"/>
</dbReference>
<dbReference type="AlphaFoldDB" id="A0A7X9SQL3"/>
<accession>A0A7X9SQL3</accession>
<comment type="caution">
    <text evidence="1">The sequence shown here is derived from an EMBL/GenBank/DDBJ whole genome shotgun (WGS) entry which is preliminary data.</text>
</comment>
<dbReference type="EMBL" id="JABAGD010000031">
    <property type="protein sequence ID" value="NMF06291.1"/>
    <property type="molecule type" value="Genomic_DNA"/>
</dbReference>
<sequence>MGNIDIISRIAADRQKAKEIAYRVQDKRAKGDSRTFAQVLQEELDKQKAIKNTGK</sequence>
<evidence type="ECO:0000313" key="2">
    <source>
        <dbReference type="Proteomes" id="UP000587880"/>
    </source>
</evidence>
<gene>
    <name evidence="1" type="ORF">HF849_16355</name>
</gene>
<proteinExistence type="predicted"/>
<evidence type="ECO:0000313" key="1">
    <source>
        <dbReference type="EMBL" id="NMF06291.1"/>
    </source>
</evidence>
<name>A0A7X9SQL3_CLOBE</name>
<reference evidence="1 2" key="1">
    <citation type="submission" date="2020-04" db="EMBL/GenBank/DDBJ databases">
        <authorList>
            <person name="Hitch T.C.A."/>
            <person name="Wylensek D."/>
            <person name="Clavel T."/>
        </authorList>
    </citation>
    <scope>NUCLEOTIDE SEQUENCE [LARGE SCALE GENOMIC DNA]</scope>
    <source>
        <strain evidence="1 2">WB01_NA02</strain>
    </source>
</reference>
<protein>
    <submittedName>
        <fullName evidence="1">Uncharacterized protein</fullName>
    </submittedName>
</protein>
<organism evidence="1 2">
    <name type="scientific">Clostridium beijerinckii</name>
    <name type="common">Clostridium MP</name>
    <dbReference type="NCBI Taxonomy" id="1520"/>
    <lineage>
        <taxon>Bacteria</taxon>
        <taxon>Bacillati</taxon>
        <taxon>Bacillota</taxon>
        <taxon>Clostridia</taxon>
        <taxon>Eubacteriales</taxon>
        <taxon>Clostridiaceae</taxon>
        <taxon>Clostridium</taxon>
    </lineage>
</organism>